<evidence type="ECO:0000259" key="1">
    <source>
        <dbReference type="Pfam" id="PF12564"/>
    </source>
</evidence>
<comment type="caution">
    <text evidence="2">The sequence shown here is derived from an EMBL/GenBank/DDBJ whole genome shotgun (WGS) entry which is preliminary data.</text>
</comment>
<accession>E4KRJ1</accession>
<dbReference type="STRING" id="908337.HMPREF9257_0853"/>
<name>E4KRJ1_9LACT</name>
<protein>
    <recommendedName>
        <fullName evidence="1">Type III restriction/modification enzyme methylation subunit domain-containing protein</fullName>
    </recommendedName>
</protein>
<feature type="domain" description="Type III restriction/modification enzyme methylation subunit" evidence="1">
    <location>
        <begin position="39"/>
        <end position="94"/>
    </location>
</feature>
<dbReference type="RefSeq" id="WP_006419084.1">
    <property type="nucleotide sequence ID" value="NZ_AENN01000020.1"/>
</dbReference>
<evidence type="ECO:0000313" key="2">
    <source>
        <dbReference type="EMBL" id="EFR30427.1"/>
    </source>
</evidence>
<reference evidence="2 3" key="1">
    <citation type="submission" date="2010-10" db="EMBL/GenBank/DDBJ databases">
        <authorList>
            <person name="Durkin A.S."/>
            <person name="Madupu R."/>
            <person name="Torralba M."/>
            <person name="Gillis M."/>
            <person name="Methe B."/>
            <person name="Sutton G."/>
            <person name="Nelson K.E."/>
        </authorList>
    </citation>
    <scope>NUCLEOTIDE SEQUENCE [LARGE SCALE GENOMIC DNA]</scope>
    <source>
        <strain evidence="2 3">ACS-139-V-Col8</strain>
    </source>
</reference>
<keyword evidence="3" id="KW-1185">Reference proteome</keyword>
<dbReference type="AlphaFoldDB" id="E4KRJ1"/>
<gene>
    <name evidence="2" type="ORF">HMPREF9257_0853</name>
</gene>
<sequence>MNTKIMNELKYVLSSFGDKYYIGNELNKAKVIQDIDSYNEELIMALLSNDLVKKHYAREIGEYTLIETNKLIETFEMDNYWMNSYTKYSKKIGLTSNGRFLDESTEVVLDFPYKDTVLKAGMSKEDVEKEELSPNEPFFNEVIAAEEIDTLLDKKAFSKC</sequence>
<dbReference type="InterPro" id="IPR022221">
    <property type="entry name" value="TypeIII_RM_meth"/>
</dbReference>
<organism evidence="2 3">
    <name type="scientific">Eremococcus coleocola ACS-139-V-Col8</name>
    <dbReference type="NCBI Taxonomy" id="908337"/>
    <lineage>
        <taxon>Bacteria</taxon>
        <taxon>Bacillati</taxon>
        <taxon>Bacillota</taxon>
        <taxon>Bacilli</taxon>
        <taxon>Lactobacillales</taxon>
        <taxon>Aerococcaceae</taxon>
        <taxon>Eremococcus</taxon>
    </lineage>
</organism>
<dbReference type="Pfam" id="PF12564">
    <property type="entry name" value="TypeIII_RM_meth"/>
    <property type="match status" value="1"/>
</dbReference>
<proteinExistence type="predicted"/>
<dbReference type="eggNOG" id="COG2189">
    <property type="taxonomic scope" value="Bacteria"/>
</dbReference>
<dbReference type="EMBL" id="AENN01000020">
    <property type="protein sequence ID" value="EFR30427.1"/>
    <property type="molecule type" value="Genomic_DNA"/>
</dbReference>
<evidence type="ECO:0000313" key="3">
    <source>
        <dbReference type="Proteomes" id="UP000005990"/>
    </source>
</evidence>
<dbReference type="Proteomes" id="UP000005990">
    <property type="component" value="Unassembled WGS sequence"/>
</dbReference>